<dbReference type="eggNOG" id="COG0451">
    <property type="taxonomic scope" value="Bacteria"/>
</dbReference>
<dbReference type="PANTHER" id="PTHR43245:SF58">
    <property type="entry name" value="BLL5923 PROTEIN"/>
    <property type="match status" value="1"/>
</dbReference>
<gene>
    <name evidence="2" type="ORF">HMPREF9474_00253</name>
</gene>
<name>E7GH60_CLOS6</name>
<dbReference type="SUPFAM" id="SSF51735">
    <property type="entry name" value="NAD(P)-binding Rossmann-fold domains"/>
    <property type="match status" value="1"/>
</dbReference>
<keyword evidence="3" id="KW-1185">Reference proteome</keyword>
<dbReference type="RefSeq" id="WP_003497493.1">
    <property type="nucleotide sequence ID" value="NZ_GL834305.1"/>
</dbReference>
<protein>
    <submittedName>
        <fullName evidence="2">NAD-dependent epimerase/dehydratase</fullName>
    </submittedName>
</protein>
<dbReference type="PANTHER" id="PTHR43245">
    <property type="entry name" value="BIFUNCTIONAL POLYMYXIN RESISTANCE PROTEIN ARNA"/>
    <property type="match status" value="1"/>
</dbReference>
<dbReference type="Gene3D" id="3.40.50.720">
    <property type="entry name" value="NAD(P)-binding Rossmann-like Domain"/>
    <property type="match status" value="1"/>
</dbReference>
<dbReference type="Pfam" id="PF01370">
    <property type="entry name" value="Epimerase"/>
    <property type="match status" value="1"/>
</dbReference>
<evidence type="ECO:0000313" key="2">
    <source>
        <dbReference type="EMBL" id="EGA95838.1"/>
    </source>
</evidence>
<comment type="caution">
    <text evidence="2">The sequence shown here is derived from an EMBL/GenBank/DDBJ whole genome shotgun (WGS) entry which is preliminary data.</text>
</comment>
<dbReference type="AlphaFoldDB" id="E7GH60"/>
<feature type="domain" description="NAD-dependent epimerase/dehydratase" evidence="1">
    <location>
        <begin position="46"/>
        <end position="199"/>
    </location>
</feature>
<dbReference type="STRING" id="1512.GCA_900049235_00288"/>
<accession>E7GH60</accession>
<dbReference type="InterPro" id="IPR036291">
    <property type="entry name" value="NAD(P)-bd_dom_sf"/>
</dbReference>
<dbReference type="InterPro" id="IPR050177">
    <property type="entry name" value="Lipid_A_modif_metabolic_enz"/>
</dbReference>
<evidence type="ECO:0000259" key="1">
    <source>
        <dbReference type="Pfam" id="PF01370"/>
    </source>
</evidence>
<dbReference type="Proteomes" id="UP000002970">
    <property type="component" value="Unassembled WGS sequence"/>
</dbReference>
<proteinExistence type="predicted"/>
<sequence>MKTILITGKNSYIGTSIKKWLSQPQFRENYLVDTIDVRGTEWKKLDFSEYYAIIHVAGIAHRKETKENAHLYYEVNRDLAIDIAGKAEKEGIKQFIILSTMNVYGLLEGAITKNTIPNPSTNYGKAKLEADAVIGKMNNRNFKVAIVRPPMIYGKDCKGNYPKLSFVARHSLFFLSVKNKRSMLYIENLCDFIEQILHEEKSGIFHPQNKQFVCTETLVKKIAKCHNHLLICIPFIAPIIKGLAGDKGKKVLGTLVYDMEEDRCGLVSFEDSIERTER</sequence>
<reference evidence="2 3" key="1">
    <citation type="submission" date="2010-12" db="EMBL/GenBank/DDBJ databases">
        <title>The Genome Sequence of Clostridium symbiosum strain WAL-14163.</title>
        <authorList>
            <person name="Earl A."/>
            <person name="Ward D."/>
            <person name="Feldgarden M."/>
            <person name="Gevers D."/>
            <person name="Finegold S.M."/>
            <person name="Summanen P.H."/>
            <person name="Molitoris D.R."/>
            <person name="Vaisanen M.L."/>
            <person name="Daigneault M."/>
            <person name="Young S.K."/>
            <person name="Zeng Q."/>
            <person name="Gargeya S."/>
            <person name="Fitzgerald M."/>
            <person name="Haas B."/>
            <person name="Abouelleil A."/>
            <person name="Alvarado L."/>
            <person name="Arachchi H.M."/>
            <person name="Berlin A."/>
            <person name="Brown A."/>
            <person name="Chapman S.B."/>
            <person name="Chen Z."/>
            <person name="Dunbar C."/>
            <person name="Freedman E."/>
            <person name="Gearin G."/>
            <person name="Gellesch M."/>
            <person name="Goldberg J."/>
            <person name="Griggs A."/>
            <person name="Gujja S."/>
            <person name="Heilman E."/>
            <person name="Heiman D."/>
            <person name="Howarth C."/>
            <person name="Larson L."/>
            <person name="Lui A."/>
            <person name="MacDonald P.J.P."/>
            <person name="Mehta T."/>
            <person name="Montmayeur A."/>
            <person name="Murphy C."/>
            <person name="Neiman D."/>
            <person name="Pearson M."/>
            <person name="Priest M."/>
            <person name="Roberts A."/>
            <person name="Saif S."/>
            <person name="Shea T."/>
            <person name="Shenoy N."/>
            <person name="Sisk P."/>
            <person name="Stolte C."/>
            <person name="Sykes S."/>
            <person name="White J."/>
            <person name="Yandava C."/>
            <person name="Nusbaum C."/>
            <person name="Birren B."/>
        </authorList>
    </citation>
    <scope>NUCLEOTIDE SEQUENCE [LARGE SCALE GENOMIC DNA]</scope>
    <source>
        <strain evidence="2 3">WAL-14163</strain>
    </source>
</reference>
<evidence type="ECO:0000313" key="3">
    <source>
        <dbReference type="Proteomes" id="UP000002970"/>
    </source>
</evidence>
<dbReference type="HOGENOM" id="CLU_007383_6_7_9"/>
<organism evidence="2 3">
    <name type="scientific">Clostridium symbiosum (strain WAL-14163)</name>
    <dbReference type="NCBI Taxonomy" id="742740"/>
    <lineage>
        <taxon>Bacteria</taxon>
        <taxon>Bacillati</taxon>
        <taxon>Bacillota</taxon>
        <taxon>Clostridia</taxon>
        <taxon>Lachnospirales</taxon>
        <taxon>Lachnospiraceae</taxon>
        <taxon>Otoolea</taxon>
    </lineage>
</organism>
<dbReference type="EMBL" id="ADLQ01000010">
    <property type="protein sequence ID" value="EGA95838.1"/>
    <property type="molecule type" value="Genomic_DNA"/>
</dbReference>
<dbReference type="InterPro" id="IPR001509">
    <property type="entry name" value="Epimerase_deHydtase"/>
</dbReference>